<name>A0A1H1DXV8_9MICC</name>
<dbReference type="PANTHER" id="PTHR48207">
    <property type="entry name" value="SUCCINATE--HYDROXYMETHYLGLUTARATE COA-TRANSFERASE"/>
    <property type="match status" value="1"/>
</dbReference>
<dbReference type="InterPro" id="IPR050483">
    <property type="entry name" value="CoA-transferase_III_domain"/>
</dbReference>
<dbReference type="SUPFAM" id="SSF89796">
    <property type="entry name" value="CoA-transferase family III (CaiB/BaiF)"/>
    <property type="match status" value="1"/>
</dbReference>
<organism evidence="2 3">
    <name type="scientific">Crystallibacter crystallopoietes</name>
    <dbReference type="NCBI Taxonomy" id="37928"/>
    <lineage>
        <taxon>Bacteria</taxon>
        <taxon>Bacillati</taxon>
        <taxon>Actinomycetota</taxon>
        <taxon>Actinomycetes</taxon>
        <taxon>Micrococcales</taxon>
        <taxon>Micrococcaceae</taxon>
        <taxon>Crystallibacter</taxon>
    </lineage>
</organism>
<dbReference type="GO" id="GO:0008410">
    <property type="term" value="F:CoA-transferase activity"/>
    <property type="evidence" value="ECO:0007669"/>
    <property type="project" value="TreeGrafter"/>
</dbReference>
<proteinExistence type="predicted"/>
<dbReference type="AlphaFoldDB" id="A0A1H1DXV8"/>
<protein>
    <submittedName>
        <fullName evidence="2">Formyl-CoA transferase</fullName>
    </submittedName>
</protein>
<dbReference type="InterPro" id="IPR044855">
    <property type="entry name" value="CoA-Trfase_III_dom3_sf"/>
</dbReference>
<gene>
    <name evidence="2" type="ORF">SAMN04489742_2669</name>
</gene>
<dbReference type="InterPro" id="IPR003673">
    <property type="entry name" value="CoA-Trfase_fam_III"/>
</dbReference>
<dbReference type="KEGG" id="acry:AC20117_04095"/>
<dbReference type="Pfam" id="PF02515">
    <property type="entry name" value="CoA_transf_3"/>
    <property type="match status" value="1"/>
</dbReference>
<dbReference type="Gene3D" id="3.30.1540.10">
    <property type="entry name" value="formyl-coa transferase, domain 3"/>
    <property type="match status" value="1"/>
</dbReference>
<dbReference type="Gene3D" id="3.40.50.10540">
    <property type="entry name" value="Crotonobetainyl-coa:carnitine coa-transferase, domain 1"/>
    <property type="match status" value="1"/>
</dbReference>
<dbReference type="STRING" id="37928.SAMN04489742_2669"/>
<accession>A0A1H1DXV8</accession>
<dbReference type="InterPro" id="IPR023606">
    <property type="entry name" value="CoA-Trfase_III_dom_1_sf"/>
</dbReference>
<sequence>MTQTPIAPLDGVRVLELGNYIAAPTAGRLLADFGAEVIKVERPGTGDELRNWRLHKGDTSMLYRTINRNKKSVVLDLRTDAGRQAVLELAAKSDILLENFRPGTLEKWGLGPEVLNEANPELIITRVSAFGQTGPLSERPGFAAVAEAYSGFRNLVGDPDRAPVRVGVSIGDSIAGLYAAFGSMMSLFQREARRRSSGSAVALPERIIDVALNEAMFSMMESLVPDYEAYGVRRERTGGRMEGIAPSNAYVCADGASIVVAGNGDGIFLRYMETIGRPDLGTDPGLQSNALRWARREELDAAIGDWAAGLPAADALAALDAAGVPAGPIYTAEDIVADDQYAARNMIQKFDVSTGEEVLSDVGFPGIVPVIGEQSLPIRNLGPDLGENTDEVLGGLLGMDTEQINAASSREEALKA</sequence>
<keyword evidence="3" id="KW-1185">Reference proteome</keyword>
<keyword evidence="1 2" id="KW-0808">Transferase</keyword>
<dbReference type="OrthoDB" id="9797653at2"/>
<reference evidence="2 3" key="1">
    <citation type="submission" date="2016-10" db="EMBL/GenBank/DDBJ databases">
        <authorList>
            <person name="de Groot N.N."/>
        </authorList>
    </citation>
    <scope>NUCLEOTIDE SEQUENCE [LARGE SCALE GENOMIC DNA]</scope>
    <source>
        <strain evidence="2 3">DSM 20117</strain>
    </source>
</reference>
<dbReference type="Proteomes" id="UP000181917">
    <property type="component" value="Unassembled WGS sequence"/>
</dbReference>
<dbReference type="PANTHER" id="PTHR48207:SF3">
    <property type="entry name" value="SUCCINATE--HYDROXYMETHYLGLUTARATE COA-TRANSFERASE"/>
    <property type="match status" value="1"/>
</dbReference>
<dbReference type="RefSeq" id="WP_074700868.1">
    <property type="nucleotide sequence ID" value="NZ_CP018863.1"/>
</dbReference>
<evidence type="ECO:0000313" key="3">
    <source>
        <dbReference type="Proteomes" id="UP000181917"/>
    </source>
</evidence>
<dbReference type="EMBL" id="FNKH01000002">
    <property type="protein sequence ID" value="SDQ81325.1"/>
    <property type="molecule type" value="Genomic_DNA"/>
</dbReference>
<evidence type="ECO:0000256" key="1">
    <source>
        <dbReference type="ARBA" id="ARBA00022679"/>
    </source>
</evidence>
<evidence type="ECO:0000313" key="2">
    <source>
        <dbReference type="EMBL" id="SDQ81325.1"/>
    </source>
</evidence>